<accession>A0A096A4M1</accession>
<dbReference type="InterPro" id="IPR050180">
    <property type="entry name" value="RNR_Ribonuclease"/>
</dbReference>
<evidence type="ECO:0000259" key="2">
    <source>
        <dbReference type="SMART" id="SM00955"/>
    </source>
</evidence>
<protein>
    <recommendedName>
        <fullName evidence="2">RNB domain-containing protein</fullName>
    </recommendedName>
</protein>
<dbReference type="GO" id="GO:0003723">
    <property type="term" value="F:RNA binding"/>
    <property type="evidence" value="ECO:0007669"/>
    <property type="project" value="InterPro"/>
</dbReference>
<evidence type="ECO:0000313" key="4">
    <source>
        <dbReference type="Proteomes" id="UP000029548"/>
    </source>
</evidence>
<dbReference type="SUPFAM" id="SSF50249">
    <property type="entry name" value="Nucleic acid-binding proteins"/>
    <property type="match status" value="1"/>
</dbReference>
<organism evidence="3 4">
    <name type="scientific">Corynebacterium freneyi DNF00450</name>
    <dbReference type="NCBI Taxonomy" id="1287475"/>
    <lineage>
        <taxon>Bacteria</taxon>
        <taxon>Bacillati</taxon>
        <taxon>Actinomycetota</taxon>
        <taxon>Actinomycetes</taxon>
        <taxon>Mycobacteriales</taxon>
        <taxon>Corynebacteriaceae</taxon>
        <taxon>Corynebacterium</taxon>
    </lineage>
</organism>
<name>A0A096A4M1_9CORY</name>
<dbReference type="InterPro" id="IPR040596">
    <property type="entry name" value="RNase_II_C_S1"/>
</dbReference>
<dbReference type="RefSeq" id="WP_035123064.1">
    <property type="nucleotide sequence ID" value="NZ_JRNE01000069.1"/>
</dbReference>
<dbReference type="GO" id="GO:0006402">
    <property type="term" value="P:mRNA catabolic process"/>
    <property type="evidence" value="ECO:0007669"/>
    <property type="project" value="TreeGrafter"/>
</dbReference>
<comment type="caution">
    <text evidence="3">The sequence shown here is derived from an EMBL/GenBank/DDBJ whole genome shotgun (WGS) entry which is preliminary data.</text>
</comment>
<dbReference type="InterPro" id="IPR001900">
    <property type="entry name" value="RNase_II/R"/>
</dbReference>
<feature type="region of interest" description="Disordered" evidence="1">
    <location>
        <begin position="67"/>
        <end position="97"/>
    </location>
</feature>
<evidence type="ECO:0000313" key="3">
    <source>
        <dbReference type="EMBL" id="KGF15784.1"/>
    </source>
</evidence>
<dbReference type="PANTHER" id="PTHR23355">
    <property type="entry name" value="RIBONUCLEASE"/>
    <property type="match status" value="1"/>
</dbReference>
<dbReference type="GO" id="GO:0004540">
    <property type="term" value="F:RNA nuclease activity"/>
    <property type="evidence" value="ECO:0007669"/>
    <property type="project" value="InterPro"/>
</dbReference>
<dbReference type="SMART" id="SM00955">
    <property type="entry name" value="RNB"/>
    <property type="match status" value="1"/>
</dbReference>
<dbReference type="AlphaFoldDB" id="A0A096A4M1"/>
<proteinExistence type="predicted"/>
<dbReference type="EMBL" id="JRNE01000069">
    <property type="protein sequence ID" value="KGF15784.1"/>
    <property type="molecule type" value="Genomic_DNA"/>
</dbReference>
<dbReference type="InterPro" id="IPR012340">
    <property type="entry name" value="NA-bd_OB-fold"/>
</dbReference>
<gene>
    <name evidence="3" type="ORF">HMPREF1650_10335</name>
</gene>
<dbReference type="Proteomes" id="UP000029548">
    <property type="component" value="Unassembled WGS sequence"/>
</dbReference>
<dbReference type="PANTHER" id="PTHR23355:SF9">
    <property type="entry name" value="DIS3-LIKE EXONUCLEASE 2"/>
    <property type="match status" value="1"/>
</dbReference>
<dbReference type="Pfam" id="PF18614">
    <property type="entry name" value="RNase_II_C_S1"/>
    <property type="match status" value="1"/>
</dbReference>
<feature type="compositionally biased region" description="Low complexity" evidence="1">
    <location>
        <begin position="80"/>
        <end position="92"/>
    </location>
</feature>
<dbReference type="Pfam" id="PF00773">
    <property type="entry name" value="RNB"/>
    <property type="match status" value="1"/>
</dbReference>
<evidence type="ECO:0000256" key="1">
    <source>
        <dbReference type="SAM" id="MobiDB-lite"/>
    </source>
</evidence>
<reference evidence="3 4" key="1">
    <citation type="submission" date="2014-07" db="EMBL/GenBank/DDBJ databases">
        <authorList>
            <person name="McCorrison J."/>
            <person name="Sanka R."/>
            <person name="Torralba M."/>
            <person name="Gillis M."/>
            <person name="Haft D.H."/>
            <person name="Methe B."/>
            <person name="Sutton G."/>
            <person name="Nelson K.E."/>
        </authorList>
    </citation>
    <scope>NUCLEOTIDE SEQUENCE [LARGE SCALE GENOMIC DNA]</scope>
    <source>
        <strain evidence="3 4">DNF00450</strain>
    </source>
</reference>
<dbReference type="eggNOG" id="COG0557">
    <property type="taxonomic scope" value="Bacteria"/>
</dbReference>
<sequence length="519" mass="54461">MKLFAAALDFRAVAREFGVPETFAPEVHADAAAAADRRAARRDLRDVAFVTIDPPGSMDLDQAMHISAWGGDGAGDSGADDAGPGAADESPGTGDSGADTAGWRVLYAIADVGGLVAPDSLTAAESMRRGQTIYLPDEPTRLHPAALSEGAGSLLPDVDRPAIVWDIVVDADGEPTLRDVFPALVRSVARLEYVAVQESFDAGAPHPSIALLPEVGRARQGSALRREAINLRLPSQSVVPTGDGRWELRLDARPPVMDFNSEISLLAGMVAGQMMAEAGVGVLRTLRPAGEAALAEFRVAARALGYELPDDAGIAEVSAFLAGVDADSTRGMAVMKDASRLLRGSGYERLETLDDGSAPAPSDVPVHSGVGGPYAHVTAPLRRLIDRFGLEYCLAIAAHRRGDTQEVEVPGWVTAGVDEAISVMASSGQLASRVDRACLDLTEAVVLEPWVGHAFDSAVLHDRGEEVEVFVFEPPVFAKCRGTTDAGVPDEGTAQRVSLVAADPSNPVEAEVLFAWPAD</sequence>
<feature type="domain" description="RNB" evidence="2">
    <location>
        <begin position="41"/>
        <end position="399"/>
    </location>
</feature>